<dbReference type="GO" id="GO:0035539">
    <property type="term" value="F:8-oxo-7,8-dihydrodeoxyguanosine triphosphate pyrophosphatase activity"/>
    <property type="evidence" value="ECO:0007669"/>
    <property type="project" value="UniProtKB-EC"/>
</dbReference>
<dbReference type="PROSITE" id="PS51462">
    <property type="entry name" value="NUDIX"/>
    <property type="match status" value="1"/>
</dbReference>
<organism evidence="14 15">
    <name type="scientific">Stecheria intestinalis</name>
    <dbReference type="NCBI Taxonomy" id="2606630"/>
    <lineage>
        <taxon>Bacteria</taxon>
        <taxon>Bacillati</taxon>
        <taxon>Bacillota</taxon>
        <taxon>Erysipelotrichia</taxon>
        <taxon>Erysipelotrichales</taxon>
        <taxon>Erysipelotrichaceae</taxon>
        <taxon>Stecheria</taxon>
    </lineage>
</organism>
<dbReference type="PROSITE" id="PS00893">
    <property type="entry name" value="NUDIX_BOX"/>
    <property type="match status" value="1"/>
</dbReference>
<evidence type="ECO:0000256" key="8">
    <source>
        <dbReference type="ARBA" id="ARBA00022842"/>
    </source>
</evidence>
<dbReference type="GO" id="GO:0006260">
    <property type="term" value="P:DNA replication"/>
    <property type="evidence" value="ECO:0007669"/>
    <property type="project" value="UniProtKB-KW"/>
</dbReference>
<keyword evidence="15" id="KW-1185">Reference proteome</keyword>
<sequence>MKTIRVAAAVIRRGSQILAAERGYGEFRDGWEFPGGKIESGETAEEALKRELKEEMNAEVIVNEKITTVEMDYPEFHLSMDAFLVSLADDHFELLEHEAACWLDYQHLDDVNWLPADQEIVRVLKEKYMKGC</sequence>
<comment type="cofactor">
    <cofactor evidence="1">
        <name>Mg(2+)</name>
        <dbReference type="ChEBI" id="CHEBI:18420"/>
    </cofactor>
</comment>
<evidence type="ECO:0000256" key="9">
    <source>
        <dbReference type="ARBA" id="ARBA00023204"/>
    </source>
</evidence>
<dbReference type="GO" id="GO:0006281">
    <property type="term" value="P:DNA repair"/>
    <property type="evidence" value="ECO:0007669"/>
    <property type="project" value="UniProtKB-KW"/>
</dbReference>
<dbReference type="RefSeq" id="WP_154504398.1">
    <property type="nucleotide sequence ID" value="NZ_VUMN01000013.1"/>
</dbReference>
<dbReference type="GO" id="GO:0046872">
    <property type="term" value="F:metal ion binding"/>
    <property type="evidence" value="ECO:0007669"/>
    <property type="project" value="UniProtKB-KW"/>
</dbReference>
<evidence type="ECO:0000256" key="5">
    <source>
        <dbReference type="ARBA" id="ARBA00022723"/>
    </source>
</evidence>
<dbReference type="InterPro" id="IPR000086">
    <property type="entry name" value="NUDIX_hydrolase_dom"/>
</dbReference>
<name>A0A7X2NS73_9FIRM</name>
<dbReference type="InterPro" id="IPR020084">
    <property type="entry name" value="NUDIX_hydrolase_CS"/>
</dbReference>
<dbReference type="EMBL" id="VUMN01000013">
    <property type="protein sequence ID" value="MSS58585.1"/>
    <property type="molecule type" value="Genomic_DNA"/>
</dbReference>
<evidence type="ECO:0000256" key="12">
    <source>
        <dbReference type="RuleBase" id="RU003476"/>
    </source>
</evidence>
<evidence type="ECO:0000256" key="7">
    <source>
        <dbReference type="ARBA" id="ARBA00022801"/>
    </source>
</evidence>
<evidence type="ECO:0000256" key="10">
    <source>
        <dbReference type="ARBA" id="ARBA00035861"/>
    </source>
</evidence>
<gene>
    <name evidence="14" type="ORF">FYJ51_06665</name>
</gene>
<dbReference type="InterPro" id="IPR015797">
    <property type="entry name" value="NUDIX_hydrolase-like_dom_sf"/>
</dbReference>
<dbReference type="InterPro" id="IPR047127">
    <property type="entry name" value="MutT-like"/>
</dbReference>
<keyword evidence="3" id="KW-0515">Mutator protein</keyword>
<keyword evidence="9" id="KW-0234">DNA repair</keyword>
<evidence type="ECO:0000256" key="11">
    <source>
        <dbReference type="ARBA" id="ARBA00038905"/>
    </source>
</evidence>
<dbReference type="PANTHER" id="PTHR47707">
    <property type="entry name" value="8-OXO-DGTP DIPHOSPHATASE"/>
    <property type="match status" value="1"/>
</dbReference>
<keyword evidence="8" id="KW-0460">Magnesium</keyword>
<accession>A0A7X2NS73</accession>
<dbReference type="Gene3D" id="3.90.79.10">
    <property type="entry name" value="Nucleoside Triphosphate Pyrophosphohydrolase"/>
    <property type="match status" value="1"/>
</dbReference>
<comment type="similarity">
    <text evidence="2 12">Belongs to the Nudix hydrolase family.</text>
</comment>
<evidence type="ECO:0000313" key="14">
    <source>
        <dbReference type="EMBL" id="MSS58585.1"/>
    </source>
</evidence>
<evidence type="ECO:0000313" key="15">
    <source>
        <dbReference type="Proteomes" id="UP000461880"/>
    </source>
</evidence>
<comment type="catalytic activity">
    <reaction evidence="10">
        <text>8-oxo-dGTP + H2O = 8-oxo-dGMP + diphosphate + H(+)</text>
        <dbReference type="Rhea" id="RHEA:31575"/>
        <dbReference type="ChEBI" id="CHEBI:15377"/>
        <dbReference type="ChEBI" id="CHEBI:15378"/>
        <dbReference type="ChEBI" id="CHEBI:33019"/>
        <dbReference type="ChEBI" id="CHEBI:63224"/>
        <dbReference type="ChEBI" id="CHEBI:77896"/>
        <dbReference type="EC" id="3.6.1.55"/>
    </reaction>
</comment>
<evidence type="ECO:0000256" key="2">
    <source>
        <dbReference type="ARBA" id="ARBA00005582"/>
    </source>
</evidence>
<dbReference type="GO" id="GO:0008413">
    <property type="term" value="F:8-oxo-7,8-dihydroguanosine triphosphate pyrophosphatase activity"/>
    <property type="evidence" value="ECO:0007669"/>
    <property type="project" value="TreeGrafter"/>
</dbReference>
<evidence type="ECO:0000256" key="4">
    <source>
        <dbReference type="ARBA" id="ARBA00022705"/>
    </source>
</evidence>
<feature type="domain" description="Nudix hydrolase" evidence="13">
    <location>
        <begin position="2"/>
        <end position="128"/>
    </location>
</feature>
<keyword evidence="4" id="KW-0235">DNA replication</keyword>
<dbReference type="GO" id="GO:0044715">
    <property type="term" value="F:8-oxo-dGDP phosphatase activity"/>
    <property type="evidence" value="ECO:0007669"/>
    <property type="project" value="TreeGrafter"/>
</dbReference>
<dbReference type="AlphaFoldDB" id="A0A7X2NS73"/>
<dbReference type="InterPro" id="IPR020476">
    <property type="entry name" value="Nudix_hydrolase"/>
</dbReference>
<dbReference type="GO" id="GO:0044716">
    <property type="term" value="F:8-oxo-GDP phosphatase activity"/>
    <property type="evidence" value="ECO:0007669"/>
    <property type="project" value="TreeGrafter"/>
</dbReference>
<dbReference type="EC" id="3.6.1.55" evidence="11"/>
<protein>
    <recommendedName>
        <fullName evidence="11">8-oxo-dGTP diphosphatase</fullName>
        <ecNumber evidence="11">3.6.1.55</ecNumber>
    </recommendedName>
</protein>
<keyword evidence="5" id="KW-0479">Metal-binding</keyword>
<proteinExistence type="inferred from homology"/>
<dbReference type="SUPFAM" id="SSF55811">
    <property type="entry name" value="Nudix"/>
    <property type="match status" value="1"/>
</dbReference>
<dbReference type="CDD" id="cd03425">
    <property type="entry name" value="NUDIX_MutT_NudA_like"/>
    <property type="match status" value="1"/>
</dbReference>
<reference evidence="14 15" key="1">
    <citation type="submission" date="2019-08" db="EMBL/GenBank/DDBJ databases">
        <title>In-depth cultivation of the pig gut microbiome towards novel bacterial diversity and tailored functional studies.</title>
        <authorList>
            <person name="Wylensek D."/>
            <person name="Hitch T.C.A."/>
            <person name="Clavel T."/>
        </authorList>
    </citation>
    <scope>NUCLEOTIDE SEQUENCE [LARGE SCALE GENOMIC DNA]</scope>
    <source>
        <strain evidence="14 15">Oil+RF-744-GAM-WT-6</strain>
    </source>
</reference>
<dbReference type="Proteomes" id="UP000461880">
    <property type="component" value="Unassembled WGS sequence"/>
</dbReference>
<evidence type="ECO:0000256" key="6">
    <source>
        <dbReference type="ARBA" id="ARBA00022763"/>
    </source>
</evidence>
<keyword evidence="7 12" id="KW-0378">Hydrolase</keyword>
<evidence type="ECO:0000259" key="13">
    <source>
        <dbReference type="PROSITE" id="PS51462"/>
    </source>
</evidence>
<comment type="caution">
    <text evidence="14">The sequence shown here is derived from an EMBL/GenBank/DDBJ whole genome shotgun (WGS) entry which is preliminary data.</text>
</comment>
<dbReference type="Pfam" id="PF00293">
    <property type="entry name" value="NUDIX"/>
    <property type="match status" value="1"/>
</dbReference>
<keyword evidence="6" id="KW-0227">DNA damage</keyword>
<dbReference type="PRINTS" id="PR00502">
    <property type="entry name" value="NUDIXFAMILY"/>
</dbReference>
<dbReference type="PANTHER" id="PTHR47707:SF1">
    <property type="entry name" value="NUDIX HYDROLASE FAMILY PROTEIN"/>
    <property type="match status" value="1"/>
</dbReference>
<evidence type="ECO:0000256" key="1">
    <source>
        <dbReference type="ARBA" id="ARBA00001946"/>
    </source>
</evidence>
<evidence type="ECO:0000256" key="3">
    <source>
        <dbReference type="ARBA" id="ARBA00022457"/>
    </source>
</evidence>